<feature type="compositionally biased region" description="Gly residues" evidence="1">
    <location>
        <begin position="595"/>
        <end position="625"/>
    </location>
</feature>
<feature type="chain" id="PRO_5012937329" description="Golgi protein 1" evidence="2">
    <location>
        <begin position="20"/>
        <end position="1253"/>
    </location>
</feature>
<keyword evidence="4" id="KW-1185">Reference proteome</keyword>
<accession>A0A1Y1JPK9</accession>
<evidence type="ECO:0008006" key="5">
    <source>
        <dbReference type="Google" id="ProtNLM"/>
    </source>
</evidence>
<dbReference type="AlphaFoldDB" id="A0A1Y1JPK9"/>
<dbReference type="GeneID" id="39750148"/>
<sequence>MKFIRLLIYLTFFSFINQCFRIYALQNECDFKFNANLLLNIYDRYNGKYVEENEGNTDYCNNLESLNSLKAFWLLKLKSLCTEETSILDKQVFNNICSKTYKVPHVTISGLDVGSGVVNIEFFCAHFLYSNNKEIIKCVRHNDLKNYLDTYHIAFDLSVSQELLKQSNHVDTVLNFKNIDGLALTKRIIDDSVCRIHSSVHTIMNKQDFELFKALVGLCTKLGFHNHFIVTDNIHPLATPLFKEIPYSLNSLNFNIQNSTMYYTNYEYFVYNIKLADIEYILGSYVSPSALTISKNNSYITWIGLNKDNTLYNKKFAELYNLLNNNKYIDRIVQCYSKYTSKYYGNSIKYFLRYIPENKRDVMQNNPKIFIYIINGICRNIPSIHKCVEKILFLDGIYDLYFKNFMINFIYFNAACIFNCNPVDLGKIINDEQVWDILLHYFSNAYLVNYKKIKNTLVAGKNPNNNALGTTDDASTPETYNELAKSYYTNYDYDYIHSGKWKKEINLEDEQAILRPSDEAVEYEFYNYTFQTLDLSSYSFFILKSQMEEDNICKISSFIEANGKKYVHVNKYILDFFNKNNKRVLSHSGDNKATVGGGSGASGGSGGSGANDGSDGSDGGDGSSGSDGNDGDDKDHENHMNSFNFFDDFLGDDKEGGSFMDLFQNNHIFNKNNNLFENLYHGEDDEYEEDDLYSDKEEPLDIEKHKISTSIGDVYPLKNEYTLEELQQVYDIHPGFNELDESIRHHFFRSKLFEKENFFTVKGIPTKIENFYKYNYETKKKLKTYDKYDDEHYKMLIKKSKEDPDIFSKIDVEFTCTKSGKWPIRGTSGRWLSDVLCETKFVPQLMYNHEYAKKKNKKGGKEIDTNLYTLKENTRLIGIEFEEQEPYRCAISYLGDENKKTFLPISATYLVHLAVGYCALHGFKIIWLADSAFDIHTNVYLRYTSILEQGQTYYEQSNFEIYGQTRLIAQLEYIASGMNIENNIITSGTFKNRYNLISYPGVDLPFLLFMSKKVKETIYNLKFDCHSWAYKGCAEYYPLMKKKKKNAIDEHYNTITLNGKYSSKEIDEMYECSFMHDKTFLELNKMFPKECTFGSRIGDCHKKVRKHIPCYNEQSCKYIIYIYENFYKPQNHVNLLNEHFIKVSENLTKLSRPYYLQSILSLEHDIQIKKSKKMNTQYEEIVLFILKNSIFYVSWVTSSEYWKRAIYVQDSNVLTTYNHFEDNQNKEMFCPVAYGHEYIGHMLVQYMKFPNDL</sequence>
<evidence type="ECO:0000313" key="3">
    <source>
        <dbReference type="EMBL" id="GAW83405.1"/>
    </source>
</evidence>
<gene>
    <name evidence="3" type="ORF">PGO_141990</name>
</gene>
<dbReference type="OMA" id="FYNYTFQ"/>
<dbReference type="RefSeq" id="XP_028545994.1">
    <property type="nucleotide sequence ID" value="XM_028690193.1"/>
</dbReference>
<protein>
    <recommendedName>
        <fullName evidence="5">Golgi protein 1</fullName>
    </recommendedName>
</protein>
<evidence type="ECO:0000256" key="2">
    <source>
        <dbReference type="SAM" id="SignalP"/>
    </source>
</evidence>
<feature type="signal peptide" evidence="2">
    <location>
        <begin position="1"/>
        <end position="19"/>
    </location>
</feature>
<organism evidence="3 4">
    <name type="scientific">Plasmodium gonderi</name>
    <dbReference type="NCBI Taxonomy" id="77519"/>
    <lineage>
        <taxon>Eukaryota</taxon>
        <taxon>Sar</taxon>
        <taxon>Alveolata</taxon>
        <taxon>Apicomplexa</taxon>
        <taxon>Aconoidasida</taxon>
        <taxon>Haemosporida</taxon>
        <taxon>Plasmodiidae</taxon>
        <taxon>Plasmodium</taxon>
        <taxon>Plasmodium (Plasmodium)</taxon>
    </lineage>
</organism>
<keyword evidence="2" id="KW-0732">Signal</keyword>
<feature type="region of interest" description="Disordered" evidence="1">
    <location>
        <begin position="588"/>
        <end position="638"/>
    </location>
</feature>
<evidence type="ECO:0000313" key="4">
    <source>
        <dbReference type="Proteomes" id="UP000195521"/>
    </source>
</evidence>
<reference evidence="4" key="1">
    <citation type="submission" date="2017-04" db="EMBL/GenBank/DDBJ databases">
        <title>Plasmodium gonderi genome.</title>
        <authorList>
            <person name="Arisue N."/>
            <person name="Honma H."/>
            <person name="Kawai S."/>
            <person name="Tougan T."/>
            <person name="Tanabe K."/>
            <person name="Horii T."/>
        </authorList>
    </citation>
    <scope>NUCLEOTIDE SEQUENCE [LARGE SCALE GENOMIC DNA]</scope>
    <source>
        <strain evidence="4">ATCC 30045</strain>
    </source>
</reference>
<dbReference type="EMBL" id="BDQF01000015">
    <property type="protein sequence ID" value="GAW83405.1"/>
    <property type="molecule type" value="Genomic_DNA"/>
</dbReference>
<dbReference type="Proteomes" id="UP000195521">
    <property type="component" value="Unassembled WGS sequence"/>
</dbReference>
<name>A0A1Y1JPK9_PLAGO</name>
<evidence type="ECO:0000256" key="1">
    <source>
        <dbReference type="SAM" id="MobiDB-lite"/>
    </source>
</evidence>
<dbReference type="OrthoDB" id="337624at2759"/>
<comment type="caution">
    <text evidence="3">The sequence shown here is derived from an EMBL/GenBank/DDBJ whole genome shotgun (WGS) entry which is preliminary data.</text>
</comment>
<proteinExistence type="predicted"/>